<dbReference type="RefSeq" id="WP_187258428.1">
    <property type="nucleotide sequence ID" value="NZ_JBHULF010000006.1"/>
</dbReference>
<reference evidence="2 3" key="1">
    <citation type="submission" date="2016-07" db="EMBL/GenBank/DDBJ databases">
        <title>Genome analysis of Flavihumibacter stibioxidans YS-17.</title>
        <authorList>
            <person name="Shi K."/>
            <person name="Han Y."/>
            <person name="Wang G."/>
        </authorList>
    </citation>
    <scope>NUCLEOTIDE SEQUENCE [LARGE SCALE GENOMIC DNA]</scope>
    <source>
        <strain evidence="2 3">YS-17</strain>
    </source>
</reference>
<organism evidence="2 3">
    <name type="scientific">Flavihumibacter stibioxidans</name>
    <dbReference type="NCBI Taxonomy" id="1834163"/>
    <lineage>
        <taxon>Bacteria</taxon>
        <taxon>Pseudomonadati</taxon>
        <taxon>Bacteroidota</taxon>
        <taxon>Chitinophagia</taxon>
        <taxon>Chitinophagales</taxon>
        <taxon>Chitinophagaceae</taxon>
        <taxon>Flavihumibacter</taxon>
    </lineage>
</organism>
<evidence type="ECO:0008006" key="4">
    <source>
        <dbReference type="Google" id="ProtNLM"/>
    </source>
</evidence>
<proteinExistence type="predicted"/>
<feature type="chain" id="PRO_5045641756" description="DUF4878 domain-containing protein" evidence="1">
    <location>
        <begin position="20"/>
        <end position="135"/>
    </location>
</feature>
<name>A0ABR7MDK9_9BACT</name>
<feature type="signal peptide" evidence="1">
    <location>
        <begin position="1"/>
        <end position="19"/>
    </location>
</feature>
<evidence type="ECO:0000256" key="1">
    <source>
        <dbReference type="SAM" id="SignalP"/>
    </source>
</evidence>
<gene>
    <name evidence="2" type="ORF">BC349_18795</name>
</gene>
<dbReference type="EMBL" id="MBUA01000031">
    <property type="protein sequence ID" value="MBC6493108.1"/>
    <property type="molecule type" value="Genomic_DNA"/>
</dbReference>
<protein>
    <recommendedName>
        <fullName evidence="4">DUF4878 domain-containing protein</fullName>
    </recommendedName>
</protein>
<keyword evidence="1" id="KW-0732">Signal</keyword>
<dbReference type="PROSITE" id="PS51257">
    <property type="entry name" value="PROKAR_LIPOPROTEIN"/>
    <property type="match status" value="1"/>
</dbReference>
<dbReference type="Proteomes" id="UP000765802">
    <property type="component" value="Unassembled WGS sequence"/>
</dbReference>
<evidence type="ECO:0000313" key="3">
    <source>
        <dbReference type="Proteomes" id="UP000765802"/>
    </source>
</evidence>
<accession>A0ABR7MDK9</accession>
<keyword evidence="3" id="KW-1185">Reference proteome</keyword>
<sequence>MKLNLPVLTSLSAIFTLLACSNESGFKPAEDAQDAGREFIRASLDGNMKKAEFYMLRDSVNQMIFDKWKTDFYNKLSAEERNKYQNANILPLNIENLNDSTVNYTYSNTYKNRDTTTVRIVRRNGSWLVDLTDIH</sequence>
<evidence type="ECO:0000313" key="2">
    <source>
        <dbReference type="EMBL" id="MBC6493108.1"/>
    </source>
</evidence>
<comment type="caution">
    <text evidence="2">The sequence shown here is derived from an EMBL/GenBank/DDBJ whole genome shotgun (WGS) entry which is preliminary data.</text>
</comment>